<evidence type="ECO:0000256" key="4">
    <source>
        <dbReference type="ARBA" id="ARBA00022525"/>
    </source>
</evidence>
<evidence type="ECO:0000256" key="8">
    <source>
        <dbReference type="ARBA" id="ARBA00022833"/>
    </source>
</evidence>
<dbReference type="EC" id="3.4.-.-" evidence="10"/>
<evidence type="ECO:0000256" key="3">
    <source>
        <dbReference type="ARBA" id="ARBA00005634"/>
    </source>
</evidence>
<keyword evidence="4" id="KW-0964">Secreted</keyword>
<keyword evidence="5 10" id="KW-0645">Protease</keyword>
<dbReference type="PANTHER" id="PTHR12147">
    <property type="entry name" value="METALLOPEPTIDASE M28 FAMILY MEMBER"/>
    <property type="match status" value="1"/>
</dbReference>
<gene>
    <name evidence="12" type="ORF">B0F90DRAFT_1754330</name>
</gene>
<dbReference type="InterPro" id="IPR003961">
    <property type="entry name" value="FN3_dom"/>
</dbReference>
<evidence type="ECO:0000256" key="7">
    <source>
        <dbReference type="ARBA" id="ARBA00022801"/>
    </source>
</evidence>
<feature type="signal peptide" evidence="10">
    <location>
        <begin position="1"/>
        <end position="23"/>
    </location>
</feature>
<dbReference type="InterPro" id="IPR036116">
    <property type="entry name" value="FN3_sf"/>
</dbReference>
<dbReference type="InterPro" id="IPR007484">
    <property type="entry name" value="Peptidase_M28"/>
</dbReference>
<dbReference type="SUPFAM" id="SSF53187">
    <property type="entry name" value="Zn-dependent exopeptidases"/>
    <property type="match status" value="1"/>
</dbReference>
<dbReference type="GO" id="GO:0008235">
    <property type="term" value="F:metalloexopeptidase activity"/>
    <property type="evidence" value="ECO:0007669"/>
    <property type="project" value="InterPro"/>
</dbReference>
<evidence type="ECO:0000313" key="12">
    <source>
        <dbReference type="EMBL" id="KAI0294860.1"/>
    </source>
</evidence>
<dbReference type="Proteomes" id="UP001203297">
    <property type="component" value="Unassembled WGS sequence"/>
</dbReference>
<dbReference type="PANTHER" id="PTHR12147:SF26">
    <property type="entry name" value="PEPTIDASE M28 DOMAIN-CONTAINING PROTEIN"/>
    <property type="match status" value="1"/>
</dbReference>
<dbReference type="SUPFAM" id="SSF49265">
    <property type="entry name" value="Fibronectin type III"/>
    <property type="match status" value="1"/>
</dbReference>
<dbReference type="Gene3D" id="3.40.630.10">
    <property type="entry name" value="Zn peptidases"/>
    <property type="match status" value="1"/>
</dbReference>
<keyword evidence="8 10" id="KW-0862">Zinc</keyword>
<dbReference type="EMBL" id="WTXG01000067">
    <property type="protein sequence ID" value="KAI0294860.1"/>
    <property type="molecule type" value="Genomic_DNA"/>
</dbReference>
<evidence type="ECO:0000256" key="9">
    <source>
        <dbReference type="ARBA" id="ARBA00023049"/>
    </source>
</evidence>
<comment type="cofactor">
    <cofactor evidence="1">
        <name>Zn(2+)</name>
        <dbReference type="ChEBI" id="CHEBI:29105"/>
    </cofactor>
</comment>
<name>A0AAD4QKP6_9AGAM</name>
<comment type="subcellular location">
    <subcellularLocation>
        <location evidence="2">Secreted</location>
    </subcellularLocation>
</comment>
<protein>
    <recommendedName>
        <fullName evidence="10">Peptide hydrolase</fullName>
        <ecNumber evidence="10">3.4.-.-</ecNumber>
    </recommendedName>
</protein>
<dbReference type="GO" id="GO:0006508">
    <property type="term" value="P:proteolysis"/>
    <property type="evidence" value="ECO:0007669"/>
    <property type="project" value="UniProtKB-KW"/>
</dbReference>
<evidence type="ECO:0000256" key="2">
    <source>
        <dbReference type="ARBA" id="ARBA00004613"/>
    </source>
</evidence>
<evidence type="ECO:0000256" key="5">
    <source>
        <dbReference type="ARBA" id="ARBA00022670"/>
    </source>
</evidence>
<keyword evidence="9" id="KW-0482">Metalloprotease</keyword>
<evidence type="ECO:0000313" key="13">
    <source>
        <dbReference type="Proteomes" id="UP001203297"/>
    </source>
</evidence>
<comment type="similarity">
    <text evidence="3">Belongs to the peptidase M28 family. M28B subfamily.</text>
</comment>
<reference evidence="12" key="1">
    <citation type="journal article" date="2022" name="New Phytol.">
        <title>Evolutionary transition to the ectomycorrhizal habit in the genomes of a hyperdiverse lineage of mushroom-forming fungi.</title>
        <authorList>
            <person name="Looney B."/>
            <person name="Miyauchi S."/>
            <person name="Morin E."/>
            <person name="Drula E."/>
            <person name="Courty P.E."/>
            <person name="Kohler A."/>
            <person name="Kuo A."/>
            <person name="LaButti K."/>
            <person name="Pangilinan J."/>
            <person name="Lipzen A."/>
            <person name="Riley R."/>
            <person name="Andreopoulos W."/>
            <person name="He G."/>
            <person name="Johnson J."/>
            <person name="Nolan M."/>
            <person name="Tritt A."/>
            <person name="Barry K.W."/>
            <person name="Grigoriev I.V."/>
            <person name="Nagy L.G."/>
            <person name="Hibbett D."/>
            <person name="Henrissat B."/>
            <person name="Matheny P.B."/>
            <person name="Labbe J."/>
            <person name="Martin F.M."/>
        </authorList>
    </citation>
    <scope>NUCLEOTIDE SEQUENCE</scope>
    <source>
        <strain evidence="12">BPL690</strain>
    </source>
</reference>
<dbReference type="InterPro" id="IPR045175">
    <property type="entry name" value="M28_fam"/>
</dbReference>
<dbReference type="Pfam" id="PF04389">
    <property type="entry name" value="Peptidase_M28"/>
    <property type="match status" value="1"/>
</dbReference>
<feature type="domain" description="Peptidase M28" evidence="11">
    <location>
        <begin position="146"/>
        <end position="355"/>
    </location>
</feature>
<evidence type="ECO:0000256" key="1">
    <source>
        <dbReference type="ARBA" id="ARBA00001947"/>
    </source>
</evidence>
<evidence type="ECO:0000256" key="6">
    <source>
        <dbReference type="ARBA" id="ARBA00022723"/>
    </source>
</evidence>
<evidence type="ECO:0000256" key="10">
    <source>
        <dbReference type="RuleBase" id="RU361240"/>
    </source>
</evidence>
<keyword evidence="13" id="KW-1185">Reference proteome</keyword>
<sequence length="483" mass="51912">MMISCLPLGVWLFFLLLSTTIRASLLVSPEPRSADAQCLLSEAWPQGPGSAITPELPDAELRSILAEIDPERIRATIEKLTTFGTRHTLSSQTDPIRGIGAARDWIAAQMRAYASAARHGTNVTVQVSGYIQPVAGAITSATVISNVVTTIQGADEPNRVYVITGHYDSRVTDILDFTSDAPGADDDASGVAVVMELIRILSTRPPPRATIMLGAVAGEEQGLFGANFFAQTLRNNSVDVQGMFTNDIVGSSKADNGVVDAHSIRLFAQGIPPTDSASQLSRRESIGGENDSPARQLARFVQNVAANSVTDMNVRIIYRADRFLRGGDHEPFLSAGFPAARFTEPNENFAHQHQNTRVDPVTGIQFGDLIEFVDIDFTARVARVNAAAIWSLAQAPGTPKNVTMNTSVLTNNSTLKWVLDTSAAVAGYEILWRPTDAPLWMNVVPVGLVNQVTVLLSKDNAIFGVRAVGKNGFRSPATFPFPG</sequence>
<comment type="caution">
    <text evidence="12">The sequence shown here is derived from an EMBL/GenBank/DDBJ whole genome shotgun (WGS) entry which is preliminary data.</text>
</comment>
<accession>A0AAD4QKP6</accession>
<keyword evidence="10" id="KW-0732">Signal</keyword>
<proteinExistence type="inferred from homology"/>
<dbReference type="GO" id="GO:0046872">
    <property type="term" value="F:metal ion binding"/>
    <property type="evidence" value="ECO:0007669"/>
    <property type="project" value="UniProtKB-KW"/>
</dbReference>
<keyword evidence="6 10" id="KW-0479">Metal-binding</keyword>
<dbReference type="GO" id="GO:0005576">
    <property type="term" value="C:extracellular region"/>
    <property type="evidence" value="ECO:0007669"/>
    <property type="project" value="UniProtKB-SubCell"/>
</dbReference>
<organism evidence="12 13">
    <name type="scientific">Multifurca ochricompacta</name>
    <dbReference type="NCBI Taxonomy" id="376703"/>
    <lineage>
        <taxon>Eukaryota</taxon>
        <taxon>Fungi</taxon>
        <taxon>Dikarya</taxon>
        <taxon>Basidiomycota</taxon>
        <taxon>Agaricomycotina</taxon>
        <taxon>Agaricomycetes</taxon>
        <taxon>Russulales</taxon>
        <taxon>Russulaceae</taxon>
        <taxon>Multifurca</taxon>
    </lineage>
</organism>
<dbReference type="CDD" id="cd00063">
    <property type="entry name" value="FN3"/>
    <property type="match status" value="1"/>
</dbReference>
<dbReference type="AlphaFoldDB" id="A0AAD4QKP6"/>
<evidence type="ECO:0000259" key="11">
    <source>
        <dbReference type="Pfam" id="PF04389"/>
    </source>
</evidence>
<feature type="chain" id="PRO_5041765772" description="Peptide hydrolase" evidence="10">
    <location>
        <begin position="24"/>
        <end position="483"/>
    </location>
</feature>
<keyword evidence="7 10" id="KW-0378">Hydrolase</keyword>